<keyword evidence="12" id="KW-1185">Reference proteome</keyword>
<evidence type="ECO:0000256" key="4">
    <source>
        <dbReference type="ARBA" id="ARBA00022692"/>
    </source>
</evidence>
<keyword evidence="5 9" id="KW-1133">Transmembrane helix</keyword>
<feature type="transmembrane region" description="Helical" evidence="9">
    <location>
        <begin position="181"/>
        <end position="201"/>
    </location>
</feature>
<reference evidence="11" key="1">
    <citation type="submission" date="2021-06" db="EMBL/GenBank/DDBJ databases">
        <title>Complete genome sequence of Nocardioides sp. G188.</title>
        <authorList>
            <person name="Im W.-T."/>
        </authorList>
    </citation>
    <scope>NUCLEOTIDE SEQUENCE</scope>
    <source>
        <strain evidence="11">G188</strain>
    </source>
</reference>
<organism evidence="11 12">
    <name type="scientific">Nocardioides panacis</name>
    <dbReference type="NCBI Taxonomy" id="2849501"/>
    <lineage>
        <taxon>Bacteria</taxon>
        <taxon>Bacillati</taxon>
        <taxon>Actinomycetota</taxon>
        <taxon>Actinomycetes</taxon>
        <taxon>Propionibacteriales</taxon>
        <taxon>Nocardioidaceae</taxon>
        <taxon>Nocardioides</taxon>
    </lineage>
</organism>
<keyword evidence="7 9" id="KW-0472">Membrane</keyword>
<evidence type="ECO:0000256" key="1">
    <source>
        <dbReference type="ARBA" id="ARBA00004141"/>
    </source>
</evidence>
<name>A0A975T3U8_9ACTN</name>
<dbReference type="GO" id="GO:1902600">
    <property type="term" value="P:proton transmembrane transport"/>
    <property type="evidence" value="ECO:0007669"/>
    <property type="project" value="InterPro"/>
</dbReference>
<dbReference type="GO" id="GO:0016020">
    <property type="term" value="C:membrane"/>
    <property type="evidence" value="ECO:0007669"/>
    <property type="project" value="UniProtKB-SubCell"/>
</dbReference>
<feature type="compositionally biased region" description="Pro residues" evidence="8">
    <location>
        <begin position="383"/>
        <end position="393"/>
    </location>
</feature>
<feature type="transmembrane region" description="Helical" evidence="9">
    <location>
        <begin position="149"/>
        <end position="169"/>
    </location>
</feature>
<keyword evidence="4 9" id="KW-0812">Transmembrane</keyword>
<dbReference type="EMBL" id="CP077062">
    <property type="protein sequence ID" value="QWZ10389.1"/>
    <property type="molecule type" value="Genomic_DNA"/>
</dbReference>
<keyword evidence="3" id="KW-0050">Antiport</keyword>
<dbReference type="Pfam" id="PF00999">
    <property type="entry name" value="Na_H_Exchanger"/>
    <property type="match status" value="1"/>
</dbReference>
<feature type="transmembrane region" description="Helical" evidence="9">
    <location>
        <begin position="6"/>
        <end position="26"/>
    </location>
</feature>
<comment type="subcellular location">
    <subcellularLocation>
        <location evidence="1">Membrane</location>
        <topology evidence="1">Multi-pass membrane protein</topology>
    </subcellularLocation>
</comment>
<dbReference type="PANTHER" id="PTHR43562:SF1">
    <property type="entry name" value="NA(+)_H(+) ANTIPORTER YJBQ-RELATED"/>
    <property type="match status" value="1"/>
</dbReference>
<feature type="transmembrane region" description="Helical" evidence="9">
    <location>
        <begin position="89"/>
        <end position="113"/>
    </location>
</feature>
<evidence type="ECO:0000313" key="11">
    <source>
        <dbReference type="EMBL" id="QWZ10389.1"/>
    </source>
</evidence>
<dbReference type="Proteomes" id="UP000683575">
    <property type="component" value="Chromosome"/>
</dbReference>
<evidence type="ECO:0000256" key="5">
    <source>
        <dbReference type="ARBA" id="ARBA00022989"/>
    </source>
</evidence>
<dbReference type="AlphaFoldDB" id="A0A975T3U8"/>
<feature type="compositionally biased region" description="Low complexity" evidence="8">
    <location>
        <begin position="312"/>
        <end position="323"/>
    </location>
</feature>
<sequence>MPDVEFTNLLAVTVIALLAPLTLGLSPGLRLPAVVLEIIAGVVVGPQALGWVEVDLPVSIVALLGLAFLLFLAGLEIDVHRLRGRVLRLAVLGYLVTVALGVAAGVALDAAGWVDSPGLVAITLSATSLGLVVPVLKDAGQVDTGLGQAVVAAASVADFVAIVLLSLLFSGSDAGTGSRLVLLVSFAALVATTAVVISYVARSRRLDMTLTRLQDTTAQIRVRAAVVLLVAFVALAERFGLESILGAFHGRRRGGAARQGLPGAPELPGEARGDRLRLPHPGVLRDQWAPARPERPPGEPVGPRPGPDLRARAAGRPRTTGHALRSAVRPSLGGRGRPAPGDVVAVHRHRDPDRRPDRPHERRHRSGAGLRWSPVGDAVPGCCPRPAPGPAGRPAPAREATSDPVTPDRRPDVAGATVRTPSIGTNTERGRTVAGYGRRCPDPALTLAVAACAQPGRGAHGNAHAVVVRGRADRRARQCVEVAGIRSPAPVRARARAPERQRRAGRQ</sequence>
<feature type="transmembrane region" description="Helical" evidence="9">
    <location>
        <begin position="119"/>
        <end position="137"/>
    </location>
</feature>
<accession>A0A975T3U8</accession>
<evidence type="ECO:0000256" key="9">
    <source>
        <dbReference type="SAM" id="Phobius"/>
    </source>
</evidence>
<evidence type="ECO:0000259" key="10">
    <source>
        <dbReference type="Pfam" id="PF00999"/>
    </source>
</evidence>
<dbReference type="PANTHER" id="PTHR43562">
    <property type="entry name" value="NAPA-TYPE SODIUM/HYDROGEN ANTIPORTER"/>
    <property type="match status" value="1"/>
</dbReference>
<feature type="region of interest" description="Disordered" evidence="8">
    <location>
        <begin position="487"/>
        <end position="507"/>
    </location>
</feature>
<feature type="transmembrane region" description="Helical" evidence="9">
    <location>
        <begin position="222"/>
        <end position="241"/>
    </location>
</feature>
<keyword evidence="6" id="KW-0406">Ion transport</keyword>
<keyword evidence="2" id="KW-0813">Transport</keyword>
<feature type="transmembrane region" description="Helical" evidence="9">
    <location>
        <begin position="58"/>
        <end position="77"/>
    </location>
</feature>
<feature type="domain" description="Cation/H+ exchanger transmembrane" evidence="10">
    <location>
        <begin position="14"/>
        <end position="248"/>
    </location>
</feature>
<evidence type="ECO:0000256" key="8">
    <source>
        <dbReference type="SAM" id="MobiDB-lite"/>
    </source>
</evidence>
<proteinExistence type="predicted"/>
<feature type="region of interest" description="Disordered" evidence="8">
    <location>
        <begin position="255"/>
        <end position="430"/>
    </location>
</feature>
<evidence type="ECO:0000256" key="7">
    <source>
        <dbReference type="ARBA" id="ARBA00023136"/>
    </source>
</evidence>
<dbReference type="InterPro" id="IPR006153">
    <property type="entry name" value="Cation/H_exchanger_TM"/>
</dbReference>
<feature type="compositionally biased region" description="Basic and acidic residues" evidence="8">
    <location>
        <begin position="350"/>
        <end position="360"/>
    </location>
</feature>
<evidence type="ECO:0000256" key="6">
    <source>
        <dbReference type="ARBA" id="ARBA00023065"/>
    </source>
</evidence>
<evidence type="ECO:0000313" key="12">
    <source>
        <dbReference type="Proteomes" id="UP000683575"/>
    </source>
</evidence>
<evidence type="ECO:0000256" key="3">
    <source>
        <dbReference type="ARBA" id="ARBA00022449"/>
    </source>
</evidence>
<evidence type="ECO:0000256" key="2">
    <source>
        <dbReference type="ARBA" id="ARBA00022448"/>
    </source>
</evidence>
<dbReference type="KEGG" id="nps:KRR39_02115"/>
<feature type="compositionally biased region" description="Basic and acidic residues" evidence="8">
    <location>
        <begin position="496"/>
        <end position="507"/>
    </location>
</feature>
<protein>
    <submittedName>
        <fullName evidence="11">Cation:proton antiporter</fullName>
    </submittedName>
</protein>
<gene>
    <name evidence="11" type="ORF">KRR39_02115</name>
</gene>
<dbReference type="GO" id="GO:0015297">
    <property type="term" value="F:antiporter activity"/>
    <property type="evidence" value="ECO:0007669"/>
    <property type="project" value="UniProtKB-KW"/>
</dbReference>